<feature type="domain" description="Autophagy protein ATG5 alpha-helical bundle region" evidence="9">
    <location>
        <begin position="133"/>
        <end position="188"/>
    </location>
</feature>
<organism evidence="11 12">
    <name type="scientific">Candida metapsilosis</name>
    <dbReference type="NCBI Taxonomy" id="273372"/>
    <lineage>
        <taxon>Eukaryota</taxon>
        <taxon>Fungi</taxon>
        <taxon>Dikarya</taxon>
        <taxon>Ascomycota</taxon>
        <taxon>Saccharomycotina</taxon>
        <taxon>Pichiomycetes</taxon>
        <taxon>Debaryomycetaceae</taxon>
        <taxon>Candida/Lodderomyces clade</taxon>
        <taxon>Candida</taxon>
    </lineage>
</organism>
<dbReference type="GO" id="GO:0044233">
    <property type="term" value="C:mitochondria-associated endoplasmic reticulum membrane contact site"/>
    <property type="evidence" value="ECO:0007669"/>
    <property type="project" value="TreeGrafter"/>
</dbReference>
<dbReference type="GO" id="GO:0034727">
    <property type="term" value="P:piecemeal microautophagy of the nucleus"/>
    <property type="evidence" value="ECO:0007669"/>
    <property type="project" value="TreeGrafter"/>
</dbReference>
<accession>A0A8H7ZHC4</accession>
<evidence type="ECO:0000313" key="12">
    <source>
        <dbReference type="Proteomes" id="UP000669133"/>
    </source>
</evidence>
<dbReference type="PANTHER" id="PTHR13040:SF2">
    <property type="entry name" value="AUTOPHAGY PROTEIN 5"/>
    <property type="match status" value="1"/>
</dbReference>
<comment type="subunit">
    <text evidence="3 7">Conjugated with ATG12.</text>
</comment>
<keyword evidence="4 7" id="KW-1017">Isopeptide bond</keyword>
<dbReference type="InterPro" id="IPR042526">
    <property type="entry name" value="Atg5_HR"/>
</dbReference>
<name>A0A8H7ZHC4_9ASCO</name>
<dbReference type="GO" id="GO:0005776">
    <property type="term" value="C:autophagosome"/>
    <property type="evidence" value="ECO:0007669"/>
    <property type="project" value="TreeGrafter"/>
</dbReference>
<dbReference type="Gene3D" id="3.10.20.620">
    <property type="match status" value="1"/>
</dbReference>
<dbReference type="InterPro" id="IPR007239">
    <property type="entry name" value="Atg5"/>
</dbReference>
<evidence type="ECO:0000256" key="7">
    <source>
        <dbReference type="RuleBase" id="RU361202"/>
    </source>
</evidence>
<dbReference type="Pfam" id="PF04106">
    <property type="entry name" value="ATG5_UblB"/>
    <property type="match status" value="1"/>
</dbReference>
<comment type="caution">
    <text evidence="11">The sequence shown here is derived from an EMBL/GenBank/DDBJ whole genome shotgun (WGS) entry which is preliminary data.</text>
</comment>
<keyword evidence="7" id="KW-0813">Transport</keyword>
<sequence length="269" mass="31149">MADIENRTEVSKRIWNGSINIKIILDLDGRRLEYLVQAFRNSYFPLLYPQLIAYFQNFTNKRIASPIWLEFEDVPLRWNIPVGVLYDYLYLPAHHSDRDRCWELNLQINDTFPVEYVMPFTKTNEDSIEYVKCLNEVLKNQLKQSTFVINGSAKSIMQMSEQDSENYLYSITSRNLNQYNSFNNKLIKSVKGVPIRIISPGSDTMSQVPASPAQTLAELVKSTTDDLSEIAHPHAHGIDISRLSDTPLLDIWQIFKHPDNVLYITMIIL</sequence>
<dbReference type="GO" id="GO:0061908">
    <property type="term" value="C:phagophore"/>
    <property type="evidence" value="ECO:0007669"/>
    <property type="project" value="TreeGrafter"/>
</dbReference>
<dbReference type="GO" id="GO:0019776">
    <property type="term" value="F:Atg8-family ligase activity"/>
    <property type="evidence" value="ECO:0007669"/>
    <property type="project" value="TreeGrafter"/>
</dbReference>
<keyword evidence="12" id="KW-1185">Reference proteome</keyword>
<dbReference type="AlphaFoldDB" id="A0A8H7ZHC4"/>
<keyword evidence="7" id="KW-0472">Membrane</keyword>
<keyword evidence="6 7" id="KW-0072">Autophagy</keyword>
<gene>
    <name evidence="11" type="ORF">I9W82_000860</name>
</gene>
<dbReference type="Proteomes" id="UP000669133">
    <property type="component" value="Unassembled WGS sequence"/>
</dbReference>
<dbReference type="GeneID" id="93649489"/>
<dbReference type="Gene3D" id="3.10.20.90">
    <property type="entry name" value="Phosphatidylinositol 3-kinase Catalytic Subunit, Chain A, domain 1"/>
    <property type="match status" value="1"/>
</dbReference>
<dbReference type="OrthoDB" id="272162at2759"/>
<reference evidence="11 12" key="1">
    <citation type="submission" date="2020-12" db="EMBL/GenBank/DDBJ databases">
        <title>Effect of drift, selection, and recombination on the evolution of hybrid genomes in Candida yeast pathogens.</title>
        <authorList>
            <person name="Mixao V."/>
            <person name="Ksiezopolska E."/>
            <person name="Saus E."/>
            <person name="Boekhout T."/>
            <person name="Gacser A."/>
            <person name="Gabaldon T."/>
        </authorList>
    </citation>
    <scope>NUCLEOTIDE SEQUENCE [LARGE SCALE GENOMIC DNA]</scope>
    <source>
        <strain evidence="11 12">BP57</strain>
    </source>
</reference>
<dbReference type="PANTHER" id="PTHR13040">
    <property type="entry name" value="AUTOPHAGY PROTEIN 5"/>
    <property type="match status" value="1"/>
</dbReference>
<evidence type="ECO:0000256" key="6">
    <source>
        <dbReference type="ARBA" id="ARBA00023006"/>
    </source>
</evidence>
<proteinExistence type="inferred from homology"/>
<dbReference type="InterPro" id="IPR048318">
    <property type="entry name" value="ATG5_UblB"/>
</dbReference>
<dbReference type="GO" id="GO:0034274">
    <property type="term" value="C:Atg12-Atg5-Atg16 complex"/>
    <property type="evidence" value="ECO:0007669"/>
    <property type="project" value="TreeGrafter"/>
</dbReference>
<dbReference type="RefSeq" id="XP_067550884.1">
    <property type="nucleotide sequence ID" value="XM_067695270.1"/>
</dbReference>
<comment type="similarity">
    <text evidence="2 7">Belongs to the ATG5 family.</text>
</comment>
<evidence type="ECO:0000256" key="2">
    <source>
        <dbReference type="ARBA" id="ARBA00006910"/>
    </source>
</evidence>
<evidence type="ECO:0000313" key="11">
    <source>
        <dbReference type="EMBL" id="KAG5421768.1"/>
    </source>
</evidence>
<dbReference type="EMBL" id="JAEOAQ010000001">
    <property type="protein sequence ID" value="KAG5421768.1"/>
    <property type="molecule type" value="Genomic_DNA"/>
</dbReference>
<evidence type="ECO:0000256" key="3">
    <source>
        <dbReference type="ARBA" id="ARBA00011554"/>
    </source>
</evidence>
<dbReference type="Gene3D" id="1.10.246.190">
    <property type="entry name" value="Autophagy protein Apg5, helix rich domain"/>
    <property type="match status" value="1"/>
</dbReference>
<feature type="domain" description="Autophagy protein ATG5 UblB" evidence="8">
    <location>
        <begin position="193"/>
        <end position="265"/>
    </location>
</feature>
<evidence type="ECO:0000256" key="5">
    <source>
        <dbReference type="ARBA" id="ARBA00022843"/>
    </source>
</evidence>
<dbReference type="InterPro" id="IPR048939">
    <property type="entry name" value="ATG5_UblA"/>
</dbReference>
<evidence type="ECO:0000259" key="9">
    <source>
        <dbReference type="Pfam" id="PF20637"/>
    </source>
</evidence>
<comment type="function">
    <text evidence="7">Involved in cytoplasm to vacuole transport (Cvt) and autophagic vesicle formation.</text>
</comment>
<evidence type="ECO:0000259" key="10">
    <source>
        <dbReference type="Pfam" id="PF20638"/>
    </source>
</evidence>
<dbReference type="Pfam" id="PF20637">
    <property type="entry name" value="ATG5_HBR"/>
    <property type="match status" value="1"/>
</dbReference>
<dbReference type="InterPro" id="IPR042527">
    <property type="entry name" value="Atg5_UblA_dom_sf"/>
</dbReference>
<protein>
    <recommendedName>
        <fullName evidence="7">Autophagy protein 5</fullName>
    </recommendedName>
</protein>
<evidence type="ECO:0000256" key="1">
    <source>
        <dbReference type="ARBA" id="ARBA00004623"/>
    </source>
</evidence>
<evidence type="ECO:0000256" key="4">
    <source>
        <dbReference type="ARBA" id="ARBA00022499"/>
    </source>
</evidence>
<evidence type="ECO:0000259" key="8">
    <source>
        <dbReference type="Pfam" id="PF04106"/>
    </source>
</evidence>
<dbReference type="GO" id="GO:0000422">
    <property type="term" value="P:autophagy of mitochondrion"/>
    <property type="evidence" value="ECO:0007669"/>
    <property type="project" value="TreeGrafter"/>
</dbReference>
<comment type="subcellular location">
    <subcellularLocation>
        <location evidence="1 7">Preautophagosomal structure membrane</location>
        <topology evidence="1 7">Peripheral membrane protein</topology>
    </subcellularLocation>
</comment>
<dbReference type="Pfam" id="PF20638">
    <property type="entry name" value="ATG5_UblA"/>
    <property type="match status" value="1"/>
</dbReference>
<feature type="domain" description="Autophagy protein ATG5 UblA" evidence="10">
    <location>
        <begin position="14"/>
        <end position="107"/>
    </location>
</feature>
<dbReference type="InterPro" id="IPR048940">
    <property type="entry name" value="ATG5_HBR"/>
</dbReference>
<keyword evidence="5 7" id="KW-0832">Ubl conjugation</keyword>
<dbReference type="GO" id="GO:0034045">
    <property type="term" value="C:phagophore assembly site membrane"/>
    <property type="evidence" value="ECO:0007669"/>
    <property type="project" value="UniProtKB-SubCell"/>
</dbReference>
<dbReference type="GO" id="GO:0006995">
    <property type="term" value="P:cellular response to nitrogen starvation"/>
    <property type="evidence" value="ECO:0007669"/>
    <property type="project" value="TreeGrafter"/>
</dbReference>